<dbReference type="GO" id="GO:0043138">
    <property type="term" value="F:3'-5' DNA helicase activity"/>
    <property type="evidence" value="ECO:0007669"/>
    <property type="project" value="UniProtKB-EC"/>
</dbReference>
<feature type="domain" description="Helicase ATP-binding" evidence="12">
    <location>
        <begin position="209"/>
        <end position="389"/>
    </location>
</feature>
<evidence type="ECO:0000256" key="1">
    <source>
        <dbReference type="ARBA" id="ARBA00010140"/>
    </source>
</evidence>
<dbReference type="GO" id="GO:0003676">
    <property type="term" value="F:nucleic acid binding"/>
    <property type="evidence" value="ECO:0007669"/>
    <property type="project" value="InterPro"/>
</dbReference>
<dbReference type="GO" id="GO:0051321">
    <property type="term" value="P:meiotic cell cycle"/>
    <property type="evidence" value="ECO:0007669"/>
    <property type="project" value="UniProtKB-KW"/>
</dbReference>
<name>A0AA39Q737_9AGAR</name>
<keyword evidence="4" id="KW-0347">Helicase</keyword>
<accession>A0AA39Q737</accession>
<dbReference type="SMART" id="SM00487">
    <property type="entry name" value="DEXDc"/>
    <property type="match status" value="1"/>
</dbReference>
<dbReference type="SUPFAM" id="SSF46785">
    <property type="entry name" value="Winged helix' DNA-binding domain"/>
    <property type="match status" value="1"/>
</dbReference>
<dbReference type="SMART" id="SM00490">
    <property type="entry name" value="HELICc"/>
    <property type="match status" value="1"/>
</dbReference>
<keyword evidence="6" id="KW-0413">Isomerase</keyword>
<evidence type="ECO:0000256" key="9">
    <source>
        <dbReference type="ARBA" id="ARBA00034808"/>
    </source>
</evidence>
<dbReference type="InterPro" id="IPR036388">
    <property type="entry name" value="WH-like_DNA-bd_sf"/>
</dbReference>
<evidence type="ECO:0000256" key="11">
    <source>
        <dbReference type="SAM" id="MobiDB-lite"/>
    </source>
</evidence>
<dbReference type="Pfam" id="PF02889">
    <property type="entry name" value="Sec63"/>
    <property type="match status" value="1"/>
</dbReference>
<evidence type="ECO:0000256" key="10">
    <source>
        <dbReference type="ARBA" id="ARBA00048988"/>
    </source>
</evidence>
<dbReference type="InterPro" id="IPR036390">
    <property type="entry name" value="WH_DNA-bd_sf"/>
</dbReference>
<dbReference type="InterPro" id="IPR052247">
    <property type="entry name" value="Meiotic_Crossover_Helicase"/>
</dbReference>
<evidence type="ECO:0000259" key="13">
    <source>
        <dbReference type="PROSITE" id="PS51194"/>
    </source>
</evidence>
<dbReference type="SMART" id="SM00973">
    <property type="entry name" value="Sec63"/>
    <property type="match status" value="1"/>
</dbReference>
<keyword evidence="2" id="KW-0547">Nucleotide-binding</keyword>
<dbReference type="CDD" id="cd18795">
    <property type="entry name" value="SF2_C_Ski2"/>
    <property type="match status" value="1"/>
</dbReference>
<dbReference type="Gene3D" id="1.10.3380.10">
    <property type="entry name" value="Sec63 N-terminal domain-like domain"/>
    <property type="match status" value="1"/>
</dbReference>
<dbReference type="InterPro" id="IPR001650">
    <property type="entry name" value="Helicase_C-like"/>
</dbReference>
<protein>
    <recommendedName>
        <fullName evidence="9">DNA 3'-5' helicase</fullName>
        <ecNumber evidence="9">5.6.2.4</ecNumber>
    </recommendedName>
</protein>
<evidence type="ECO:0000259" key="12">
    <source>
        <dbReference type="PROSITE" id="PS51192"/>
    </source>
</evidence>
<evidence type="ECO:0000256" key="7">
    <source>
        <dbReference type="ARBA" id="ARBA00023254"/>
    </source>
</evidence>
<reference evidence="14" key="1">
    <citation type="submission" date="2023-06" db="EMBL/GenBank/DDBJ databases">
        <authorList>
            <consortium name="Lawrence Berkeley National Laboratory"/>
            <person name="Ahrendt S."/>
            <person name="Sahu N."/>
            <person name="Indic B."/>
            <person name="Wong-Bajracharya J."/>
            <person name="Merenyi Z."/>
            <person name="Ke H.-M."/>
            <person name="Monk M."/>
            <person name="Kocsube S."/>
            <person name="Drula E."/>
            <person name="Lipzen A."/>
            <person name="Balint B."/>
            <person name="Henrissat B."/>
            <person name="Andreopoulos B."/>
            <person name="Martin F.M."/>
            <person name="Harder C.B."/>
            <person name="Rigling D."/>
            <person name="Ford K.L."/>
            <person name="Foster G.D."/>
            <person name="Pangilinan J."/>
            <person name="Papanicolaou A."/>
            <person name="Barry K."/>
            <person name="LaButti K."/>
            <person name="Viragh M."/>
            <person name="Koriabine M."/>
            <person name="Yan M."/>
            <person name="Riley R."/>
            <person name="Champramary S."/>
            <person name="Plett K.L."/>
            <person name="Tsai I.J."/>
            <person name="Slot J."/>
            <person name="Sipos G."/>
            <person name="Plett J."/>
            <person name="Nagy L.G."/>
            <person name="Grigoriev I.V."/>
        </authorList>
    </citation>
    <scope>NUCLEOTIDE SEQUENCE</scope>
    <source>
        <strain evidence="14">HWK02</strain>
    </source>
</reference>
<evidence type="ECO:0000256" key="4">
    <source>
        <dbReference type="ARBA" id="ARBA00022806"/>
    </source>
</evidence>
<evidence type="ECO:0000313" key="14">
    <source>
        <dbReference type="EMBL" id="KAK0497004.1"/>
    </source>
</evidence>
<evidence type="ECO:0000256" key="2">
    <source>
        <dbReference type="ARBA" id="ARBA00022741"/>
    </source>
</evidence>
<dbReference type="EMBL" id="JAUEPU010000014">
    <property type="protein sequence ID" value="KAK0497004.1"/>
    <property type="molecule type" value="Genomic_DNA"/>
</dbReference>
<feature type="compositionally biased region" description="Polar residues" evidence="11">
    <location>
        <begin position="143"/>
        <end position="165"/>
    </location>
</feature>
<keyword evidence="3" id="KW-0378">Hydrolase</keyword>
<dbReference type="Gene3D" id="1.10.10.10">
    <property type="entry name" value="Winged helix-like DNA-binding domain superfamily/Winged helix DNA-binding domain"/>
    <property type="match status" value="1"/>
</dbReference>
<dbReference type="Pfam" id="PF23445">
    <property type="entry name" value="WHD_SNRNP200"/>
    <property type="match status" value="1"/>
</dbReference>
<dbReference type="InterPro" id="IPR004179">
    <property type="entry name" value="Sec63-dom"/>
</dbReference>
<dbReference type="InterPro" id="IPR014001">
    <property type="entry name" value="Helicase_ATP-bd"/>
</dbReference>
<dbReference type="PROSITE" id="PS51192">
    <property type="entry name" value="HELICASE_ATP_BIND_1"/>
    <property type="match status" value="1"/>
</dbReference>
<dbReference type="PANTHER" id="PTHR47835:SF3">
    <property type="entry name" value="HELICASE FOR MEIOSIS 1"/>
    <property type="match status" value="1"/>
</dbReference>
<dbReference type="InterPro" id="IPR027417">
    <property type="entry name" value="P-loop_NTPase"/>
</dbReference>
<dbReference type="Gene3D" id="3.40.50.300">
    <property type="entry name" value="P-loop containing nucleotide triphosphate hydrolases"/>
    <property type="match status" value="2"/>
</dbReference>
<gene>
    <name evidence="14" type="ORF">EDD18DRAFT_1462647</name>
</gene>
<dbReference type="Pfam" id="PF00270">
    <property type="entry name" value="DEAD"/>
    <property type="match status" value="1"/>
</dbReference>
<evidence type="ECO:0000256" key="6">
    <source>
        <dbReference type="ARBA" id="ARBA00023235"/>
    </source>
</evidence>
<feature type="region of interest" description="Disordered" evidence="11">
    <location>
        <begin position="128"/>
        <end position="174"/>
    </location>
</feature>
<proteinExistence type="inferred from homology"/>
<dbReference type="SUPFAM" id="SSF52540">
    <property type="entry name" value="P-loop containing nucleoside triphosphate hydrolases"/>
    <property type="match status" value="1"/>
</dbReference>
<dbReference type="Pfam" id="PF00271">
    <property type="entry name" value="Helicase_C"/>
    <property type="match status" value="1"/>
</dbReference>
<comment type="caution">
    <text evidence="14">The sequence shown here is derived from an EMBL/GenBank/DDBJ whole genome shotgun (WGS) entry which is preliminary data.</text>
</comment>
<keyword evidence="7" id="KW-0469">Meiosis</keyword>
<dbReference type="InterPro" id="IPR057842">
    <property type="entry name" value="WH_MER3"/>
</dbReference>
<dbReference type="EC" id="5.6.2.4" evidence="9"/>
<evidence type="ECO:0000256" key="3">
    <source>
        <dbReference type="ARBA" id="ARBA00022801"/>
    </source>
</evidence>
<dbReference type="Proteomes" id="UP001175228">
    <property type="component" value="Unassembled WGS sequence"/>
</dbReference>
<evidence type="ECO:0000256" key="5">
    <source>
        <dbReference type="ARBA" id="ARBA00022840"/>
    </source>
</evidence>
<comment type="similarity">
    <text evidence="1">Belongs to the helicase family. SKI2 subfamily.</text>
</comment>
<dbReference type="PANTHER" id="PTHR47835">
    <property type="entry name" value="HFM1, ATP DEPENDENT DNA HELICASE HOMOLOG"/>
    <property type="match status" value="1"/>
</dbReference>
<dbReference type="FunFam" id="1.10.10.10:FF:000012">
    <property type="entry name" value="U5 small nuclear ribonucleoprotein helicase"/>
    <property type="match status" value="1"/>
</dbReference>
<dbReference type="PROSITE" id="PS51194">
    <property type="entry name" value="HELICASE_CTER"/>
    <property type="match status" value="1"/>
</dbReference>
<feature type="domain" description="Helicase C-terminal" evidence="13">
    <location>
        <begin position="427"/>
        <end position="621"/>
    </location>
</feature>
<organism evidence="14 15">
    <name type="scientific">Armillaria luteobubalina</name>
    <dbReference type="NCBI Taxonomy" id="153913"/>
    <lineage>
        <taxon>Eukaryota</taxon>
        <taxon>Fungi</taxon>
        <taxon>Dikarya</taxon>
        <taxon>Basidiomycota</taxon>
        <taxon>Agaricomycotina</taxon>
        <taxon>Agaricomycetes</taxon>
        <taxon>Agaricomycetidae</taxon>
        <taxon>Agaricales</taxon>
        <taxon>Marasmiineae</taxon>
        <taxon>Physalacriaceae</taxon>
        <taxon>Armillaria</taxon>
    </lineage>
</organism>
<keyword evidence="15" id="KW-1185">Reference proteome</keyword>
<dbReference type="GO" id="GO:0005524">
    <property type="term" value="F:ATP binding"/>
    <property type="evidence" value="ECO:0007669"/>
    <property type="project" value="UniProtKB-KW"/>
</dbReference>
<feature type="region of interest" description="Disordered" evidence="11">
    <location>
        <begin position="1147"/>
        <end position="1173"/>
    </location>
</feature>
<comment type="catalytic activity">
    <reaction evidence="10">
        <text>ATP + H2O = ADP + phosphate + H(+)</text>
        <dbReference type="Rhea" id="RHEA:13065"/>
        <dbReference type="ChEBI" id="CHEBI:15377"/>
        <dbReference type="ChEBI" id="CHEBI:15378"/>
        <dbReference type="ChEBI" id="CHEBI:30616"/>
        <dbReference type="ChEBI" id="CHEBI:43474"/>
        <dbReference type="ChEBI" id="CHEBI:456216"/>
        <dbReference type="EC" id="5.6.2.4"/>
    </reaction>
</comment>
<sequence>MNGNHSMNYYAPQRYHNNIDDEYEAELDGYNDEIINSSPSPPERTNGNNFIYSSASQYLPHYDDPIEDYVDVTYPQASDQPYYEDEHWDGQQADGYDECSERQRNFAPITGAYPPQYEAIPMMVDYDRHPGYQNLSDNHRPSHQLQLPHTSNSYSLNAGRPSQNEPAREAPSCRSAKGIRLRPVTELPDVYRAIFKFGVFNAVQSSCFDTLMQSNENMVTSAPTGSGKTVLFELAIIQMLTETNSATDNSVKCVYMAPTKALCSERYRDWTAKFSSLGIKCCELTGDTVHFGKGVWGDAKNSTIIITTAEKWDSLTRNWSDHGKILSSIRLILVDEVHILNESRGSTLEVVISRMKKRGSGVRFVLVSATVPNIQDIASWIGSARCDGSPAKVFEFGEDFRPCKLKRVVVGVPRQRNQNDFQFSKILDYKLFSTLQMHSVGKPILVFCPTRKGVFATAEHVLKDYIEAEKKKQSLPWTHSERVEHIFQDKRLAEWASYGIGVHHAGLSLDDRRAVERLFLKGVLRIVIATSTLAVGVNLPAHTVVIKGVQTFQNNVSVEYSDLDVMQMLGRAGRPQFDSEGTAIILCDTELESKYRQLVQGKTILESSLHVNLSEHLNSEIGLGTVTSISSATDWLRNSFLFQRIRKNPRHYALGKGEDQTWEERVDDLVMQSITKLKESELITCSKDAGDGQLSSTEYGDIMSKFYIRQATMKAILALPEQPCIRDILEMISASEELNESKIRASEKTYLNKLRRHIDIRFEVKKVEKTSDKTFLLIQAVLGGISLNSPEYKTGDSQPQLDAFSVFRHIPRIARAVVEVAITKKRGAQLKHGFEVLRCLTAKAWEDRPVVLRQIESIGEKSLKVLAEQGITSIDILRKQDSLRLEALLNRRPPFGFEMLASAREFPSYMLKITEIEVRTSGGTKLVEVDLSIECGLADETCTSQPKSKKQKGRVYNMTSIITLTSDMELIDFRRISTKSLKESKTFEITAELEKPSQSINVYISSESVAGVTVTKFYKPDISASQYPTRNTRPKTSLELEIQDYKEDPRFWDMMDGIIDSSDNKAELRDLTEKEATKNKPSSNILEVLDDTKTSKKLPNGNYLSLLFAGPFSMKADKKNRCNHSCKDRNKCRHLCCKEGTLHPPKKPVPAATTMTKPPISTAKPQAPKSSHTIFQTQWQRVVDIKKKTPTNPDRTLERLETLHKNTNVQDNLRLIEGQRIKLEPVPDVKKRKRKAAPDPEINFTDIGDSQPLQDVCRDISYHLDDDDDLPEAHEIMTSAPRKNAPSSDGFASSDIDALIRDFSDDDFGARPASPLDTRFSPVPKRMRLTDELPKVQQDPLFVHASDSEDEVIVIDNIDSVKAGNKQDDYENYDDFTLDPGCFDIISSTPDLTMASDNSFSSQQNSSVIMQEHDTGNTVEEKMEEIDDFAELEAWLNSGAVEIIS</sequence>
<evidence type="ECO:0000313" key="15">
    <source>
        <dbReference type="Proteomes" id="UP001175228"/>
    </source>
</evidence>
<dbReference type="SUPFAM" id="SSF158702">
    <property type="entry name" value="Sec63 N-terminal domain-like"/>
    <property type="match status" value="1"/>
</dbReference>
<comment type="catalytic activity">
    <reaction evidence="8">
        <text>Couples ATP hydrolysis with the unwinding of duplex DNA by translocating in the 3'-5' direction.</text>
        <dbReference type="EC" id="5.6.2.4"/>
    </reaction>
</comment>
<dbReference type="InterPro" id="IPR011545">
    <property type="entry name" value="DEAD/DEAH_box_helicase_dom"/>
</dbReference>
<evidence type="ECO:0000256" key="8">
    <source>
        <dbReference type="ARBA" id="ARBA00034617"/>
    </source>
</evidence>
<keyword evidence="5" id="KW-0067">ATP-binding</keyword>
<dbReference type="GO" id="GO:0016787">
    <property type="term" value="F:hydrolase activity"/>
    <property type="evidence" value="ECO:0007669"/>
    <property type="project" value="UniProtKB-KW"/>
</dbReference>